<dbReference type="InterPro" id="IPR040999">
    <property type="entry name" value="Mak_N_cap"/>
</dbReference>
<dbReference type="GO" id="GO:0005524">
    <property type="term" value="F:ATP binding"/>
    <property type="evidence" value="ECO:0007669"/>
    <property type="project" value="UniProtKB-KW"/>
</dbReference>
<keyword evidence="18" id="KW-1185">Reference proteome</keyword>
<keyword evidence="10" id="KW-0067">ATP-binding</keyword>
<sequence>MAAALEVTDALAEWVGRQRWFVGKDAKPSLRRVASIDLHEDPLVRVSIAIVEDRTEAPTVVYQVPVVLRRVPVDAQNSGFIGTVSDDAGDTWHVYDGPRDPAFTRRLAEVIADGESCGAGAASLRGIPVSPWPAGMTSTVLGGEQSNTSIVYSPGGDDPYRTSVICKLFRMLHDGENPDVVLQSALFGAGSKSVPELFGSVVGEWPDETRAGDTGEPGRATGHLAFAQRFLTGAVDAWGLALAAGATLSDFTASARQIGIATADVHATLAAALPTREAGESDIRDIVAAWRARRDAAIVEVPELAPLRESIEILYERASRVPWPRLQRIHGDLHLGQVLAGAGDTWAIIDFEGEPLRPLADRCLPDLPLRDIAGMLRSFDYAAGAQASSAGVAEWAHACRAAFVDGYIDRSERDVRRNRVLLDAFELDKALYEVVYEARNRPSWLPIPTMAVHRITDRVDVSQGR</sequence>
<keyword evidence="7 17" id="KW-0808">Transferase</keyword>
<proteinExistence type="inferred from homology"/>
<keyword evidence="6" id="KW-0321">Glycogen metabolism</keyword>
<dbReference type="InterPro" id="IPR011009">
    <property type="entry name" value="Kinase-like_dom_sf"/>
</dbReference>
<keyword evidence="9" id="KW-0418">Kinase</keyword>
<dbReference type="Pfam" id="PF01636">
    <property type="entry name" value="APH"/>
    <property type="match status" value="1"/>
</dbReference>
<evidence type="ECO:0000256" key="13">
    <source>
        <dbReference type="ARBA" id="ARBA00031251"/>
    </source>
</evidence>
<comment type="subunit">
    <text evidence="3">Monomer.</text>
</comment>
<gene>
    <name evidence="17" type="ORF">E3N84_08880</name>
</gene>
<evidence type="ECO:0000313" key="17">
    <source>
        <dbReference type="EMBL" id="TFB80139.1"/>
    </source>
</evidence>
<keyword evidence="11" id="KW-0320">Glycogen biosynthesis</keyword>
<evidence type="ECO:0000256" key="12">
    <source>
        <dbReference type="ARBA" id="ARBA00023277"/>
    </source>
</evidence>
<dbReference type="EC" id="2.7.1.175" evidence="4"/>
<feature type="domain" description="Aminoglycoside phosphotransferase" evidence="15">
    <location>
        <begin position="252"/>
        <end position="395"/>
    </location>
</feature>
<evidence type="ECO:0000256" key="6">
    <source>
        <dbReference type="ARBA" id="ARBA00022600"/>
    </source>
</evidence>
<comment type="similarity">
    <text evidence="2">Belongs to the aminoglycoside phosphotransferase family.</text>
</comment>
<keyword evidence="12" id="KW-0119">Carbohydrate metabolism</keyword>
<feature type="domain" description="Maltokinase N-terminal cap" evidence="16">
    <location>
        <begin position="14"/>
        <end position="100"/>
    </location>
</feature>
<dbReference type="GO" id="GO:0005978">
    <property type="term" value="P:glycogen biosynthetic process"/>
    <property type="evidence" value="ECO:0007669"/>
    <property type="project" value="UniProtKB-UniPathway"/>
</dbReference>
<evidence type="ECO:0000256" key="2">
    <source>
        <dbReference type="ARBA" id="ARBA00006219"/>
    </source>
</evidence>
<evidence type="ECO:0000256" key="14">
    <source>
        <dbReference type="ARBA" id="ARBA00049067"/>
    </source>
</evidence>
<comment type="caution">
    <text evidence="17">The sequence shown here is derived from an EMBL/GenBank/DDBJ whole genome shotgun (WGS) entry which is preliminary data.</text>
</comment>
<dbReference type="Pfam" id="PF18085">
    <property type="entry name" value="Mak_N_cap"/>
    <property type="match status" value="1"/>
</dbReference>
<comment type="catalytic activity">
    <reaction evidence="14">
        <text>D-maltose + ATP = alpha-maltose 1-phosphate + ADP + H(+)</text>
        <dbReference type="Rhea" id="RHEA:31915"/>
        <dbReference type="ChEBI" id="CHEBI:15378"/>
        <dbReference type="ChEBI" id="CHEBI:17306"/>
        <dbReference type="ChEBI" id="CHEBI:30616"/>
        <dbReference type="ChEBI" id="CHEBI:63576"/>
        <dbReference type="ChEBI" id="CHEBI:456216"/>
        <dbReference type="EC" id="2.7.1.175"/>
    </reaction>
</comment>
<evidence type="ECO:0000256" key="4">
    <source>
        <dbReference type="ARBA" id="ARBA00011962"/>
    </source>
</evidence>
<comment type="pathway">
    <text evidence="1">Glycan biosynthesis; glycogen biosynthesis.</text>
</comment>
<dbReference type="Gene3D" id="3.90.1200.10">
    <property type="match status" value="1"/>
</dbReference>
<reference evidence="17 18" key="1">
    <citation type="submission" date="2019-03" db="EMBL/GenBank/DDBJ databases">
        <title>Genomics of glacier-inhabiting Cryobacterium strains.</title>
        <authorList>
            <person name="Liu Q."/>
            <person name="Xin Y.-H."/>
        </authorList>
    </citation>
    <scope>NUCLEOTIDE SEQUENCE [LARGE SCALE GENOMIC DNA]</scope>
    <source>
        <strain evidence="17 18">CGMCC 1.10440</strain>
    </source>
</reference>
<dbReference type="InterPro" id="IPR002575">
    <property type="entry name" value="Aminoglycoside_PTrfase"/>
</dbReference>
<evidence type="ECO:0000259" key="16">
    <source>
        <dbReference type="Pfam" id="PF18085"/>
    </source>
</evidence>
<evidence type="ECO:0000256" key="5">
    <source>
        <dbReference type="ARBA" id="ARBA00013882"/>
    </source>
</evidence>
<dbReference type="AlphaFoldDB" id="A0A4R8VB14"/>
<organism evidence="17 18">
    <name type="scientific">Terrimesophilobacter mesophilus</name>
    <dbReference type="NCBI Taxonomy" id="433647"/>
    <lineage>
        <taxon>Bacteria</taxon>
        <taxon>Bacillati</taxon>
        <taxon>Actinomycetota</taxon>
        <taxon>Actinomycetes</taxon>
        <taxon>Micrococcales</taxon>
        <taxon>Microbacteriaceae</taxon>
        <taxon>Terrimesophilobacter</taxon>
    </lineage>
</organism>
<name>A0A4R8VB14_9MICO</name>
<keyword evidence="8" id="KW-0547">Nucleotide-binding</keyword>
<dbReference type="OrthoDB" id="3787729at2"/>
<evidence type="ECO:0000313" key="18">
    <source>
        <dbReference type="Proteomes" id="UP000298488"/>
    </source>
</evidence>
<evidence type="ECO:0000256" key="7">
    <source>
        <dbReference type="ARBA" id="ARBA00022679"/>
    </source>
</evidence>
<evidence type="ECO:0000256" key="8">
    <source>
        <dbReference type="ARBA" id="ARBA00022741"/>
    </source>
</evidence>
<dbReference type="Proteomes" id="UP000298488">
    <property type="component" value="Unassembled WGS sequence"/>
</dbReference>
<dbReference type="UniPathway" id="UPA00164"/>
<dbReference type="SUPFAM" id="SSF56112">
    <property type="entry name" value="Protein kinase-like (PK-like)"/>
    <property type="match status" value="1"/>
</dbReference>
<accession>A0A4R8VB14</accession>
<evidence type="ECO:0000256" key="10">
    <source>
        <dbReference type="ARBA" id="ARBA00022840"/>
    </source>
</evidence>
<evidence type="ECO:0000256" key="1">
    <source>
        <dbReference type="ARBA" id="ARBA00004964"/>
    </source>
</evidence>
<dbReference type="GO" id="GO:0016301">
    <property type="term" value="F:kinase activity"/>
    <property type="evidence" value="ECO:0007669"/>
    <property type="project" value="UniProtKB-KW"/>
</dbReference>
<evidence type="ECO:0000259" key="15">
    <source>
        <dbReference type="Pfam" id="PF01636"/>
    </source>
</evidence>
<evidence type="ECO:0000256" key="9">
    <source>
        <dbReference type="ARBA" id="ARBA00022777"/>
    </source>
</evidence>
<evidence type="ECO:0000256" key="11">
    <source>
        <dbReference type="ARBA" id="ARBA00023056"/>
    </source>
</evidence>
<dbReference type="RefSeq" id="WP_104096006.1">
    <property type="nucleotide sequence ID" value="NZ_JACHBP010000001.1"/>
</dbReference>
<protein>
    <recommendedName>
        <fullName evidence="5">Maltokinase</fullName>
        <ecNumber evidence="4">2.7.1.175</ecNumber>
    </recommendedName>
    <alternativeName>
        <fullName evidence="13">Maltose-1-phosphate synthase</fullName>
    </alternativeName>
</protein>
<evidence type="ECO:0000256" key="3">
    <source>
        <dbReference type="ARBA" id="ARBA00011245"/>
    </source>
</evidence>
<dbReference type="EMBL" id="SOFI01000003">
    <property type="protein sequence ID" value="TFB80139.1"/>
    <property type="molecule type" value="Genomic_DNA"/>
</dbReference>